<evidence type="ECO:0000256" key="3">
    <source>
        <dbReference type="ARBA" id="ARBA00022989"/>
    </source>
</evidence>
<evidence type="ECO:0000256" key="4">
    <source>
        <dbReference type="ARBA" id="ARBA00023136"/>
    </source>
</evidence>
<sequence length="439" mass="47667">MNESKRLTFNAWMFIIIYAVVGLLGGVALDVLPTYLSVSPETANLAKSMSIFLGLGFLGGAALLLLIPKTGYKFIIGLACIGSMIGLGAVKYVSSVTILAIITGVIFVGVCLFDAILPSFLTCYTTEKNKNFIFSTAIWTNIAGMTIASFFGGTLITWQFSKILGVAYEKAKELTANTDAFSAIQHQAYLDAHTQVLFMFVAVAVIAFIPVLFIKQKPVDYQVVEKKEKQKFDWSIFANKYIVLFVVYTFLIRFGAGLITPHFSVFLSDMGIARSTVSQLVAYQYAAMVLFVMISPIVIKKLGKVVCLGGMALLAIPFIMLIANGQAFGSAMVPAVGIGLFFRSGFANLSSPVQQSLPMEFVSKELRPAYSSVIFVIMGAAQILAGIFSRSFLLQLENGYGISYYVTGGIYVVAAVMLLVVFTKKYNRSSSEDQNQAAA</sequence>
<keyword evidence="4 5" id="KW-0472">Membrane</keyword>
<feature type="domain" description="Major facilitator superfamily associated" evidence="6">
    <location>
        <begin position="72"/>
        <end position="319"/>
    </location>
</feature>
<proteinExistence type="predicted"/>
<reference evidence="7" key="1">
    <citation type="journal article" date="2021" name="mSystems">
        <title>Bacteria and Archaea Synergistically Convert Glycine Betaine to Biogenic Methane in the Formosa Cold Seep of the South China Sea.</title>
        <authorList>
            <person name="Li L."/>
            <person name="Zhang W."/>
            <person name="Zhang S."/>
            <person name="Song L."/>
            <person name="Sun Q."/>
            <person name="Zhang H."/>
            <person name="Xiang H."/>
            <person name="Dong X."/>
        </authorList>
    </citation>
    <scope>NUCLEOTIDE SEQUENCE</scope>
    <source>
        <strain evidence="7">ZWT</strain>
    </source>
</reference>
<dbReference type="PRINTS" id="PR00173">
    <property type="entry name" value="EDTRNSPORT"/>
</dbReference>
<evidence type="ECO:0000256" key="1">
    <source>
        <dbReference type="ARBA" id="ARBA00004141"/>
    </source>
</evidence>
<name>A0A9J6P4S5_9CLOT</name>
<evidence type="ECO:0000313" key="7">
    <source>
        <dbReference type="EMBL" id="MCM1991711.1"/>
    </source>
</evidence>
<accession>A0A9J6P4S5</accession>
<comment type="caution">
    <text evidence="7">The sequence shown here is derived from an EMBL/GenBank/DDBJ whole genome shotgun (WGS) entry which is preliminary data.</text>
</comment>
<dbReference type="Gene3D" id="1.20.1250.20">
    <property type="entry name" value="MFS general substrate transporter like domains"/>
    <property type="match status" value="1"/>
</dbReference>
<feature type="transmembrane region" description="Helical" evidence="5">
    <location>
        <begin position="7"/>
        <end position="29"/>
    </location>
</feature>
<keyword evidence="8" id="KW-1185">Reference proteome</keyword>
<feature type="transmembrane region" description="Helical" evidence="5">
    <location>
        <begin position="331"/>
        <end position="349"/>
    </location>
</feature>
<feature type="transmembrane region" description="Helical" evidence="5">
    <location>
        <begin position="98"/>
        <end position="120"/>
    </location>
</feature>
<keyword evidence="2 5" id="KW-0812">Transmembrane</keyword>
<feature type="transmembrane region" description="Helical" evidence="5">
    <location>
        <begin position="234"/>
        <end position="260"/>
    </location>
</feature>
<evidence type="ECO:0000313" key="8">
    <source>
        <dbReference type="Proteomes" id="UP001056429"/>
    </source>
</evidence>
<dbReference type="SUPFAM" id="SSF103473">
    <property type="entry name" value="MFS general substrate transporter"/>
    <property type="match status" value="1"/>
</dbReference>
<dbReference type="InterPro" id="IPR036259">
    <property type="entry name" value="MFS_trans_sf"/>
</dbReference>
<keyword evidence="3 5" id="KW-1133">Transmembrane helix</keyword>
<evidence type="ECO:0000256" key="2">
    <source>
        <dbReference type="ARBA" id="ARBA00022692"/>
    </source>
</evidence>
<feature type="transmembrane region" description="Helical" evidence="5">
    <location>
        <begin position="74"/>
        <end position="92"/>
    </location>
</feature>
<organism evidence="7 8">
    <name type="scientific">Oceanirhabdus seepicola</name>
    <dbReference type="NCBI Taxonomy" id="2828781"/>
    <lineage>
        <taxon>Bacteria</taxon>
        <taxon>Bacillati</taxon>
        <taxon>Bacillota</taxon>
        <taxon>Clostridia</taxon>
        <taxon>Eubacteriales</taxon>
        <taxon>Clostridiaceae</taxon>
        <taxon>Oceanirhabdus</taxon>
    </lineage>
</organism>
<evidence type="ECO:0000256" key="5">
    <source>
        <dbReference type="SAM" id="Phobius"/>
    </source>
</evidence>
<dbReference type="AlphaFoldDB" id="A0A9J6P4S5"/>
<evidence type="ECO:0000259" key="6">
    <source>
        <dbReference type="Pfam" id="PF12832"/>
    </source>
</evidence>
<feature type="transmembrane region" description="Helical" evidence="5">
    <location>
        <begin position="369"/>
        <end position="390"/>
    </location>
</feature>
<comment type="subcellular location">
    <subcellularLocation>
        <location evidence="1">Membrane</location>
        <topology evidence="1">Multi-pass membrane protein</topology>
    </subcellularLocation>
</comment>
<dbReference type="InterPro" id="IPR024989">
    <property type="entry name" value="MFS_assoc_dom"/>
</dbReference>
<dbReference type="Proteomes" id="UP001056429">
    <property type="component" value="Unassembled WGS sequence"/>
</dbReference>
<feature type="transmembrane region" description="Helical" evidence="5">
    <location>
        <begin position="132"/>
        <end position="158"/>
    </location>
</feature>
<dbReference type="Pfam" id="PF12832">
    <property type="entry name" value="MFS_1_like"/>
    <property type="match status" value="1"/>
</dbReference>
<gene>
    <name evidence="7" type="ORF">KDK92_18390</name>
</gene>
<protein>
    <recommendedName>
        <fullName evidence="6">Major facilitator superfamily associated domain-containing protein</fullName>
    </recommendedName>
</protein>
<feature type="transmembrane region" description="Helical" evidence="5">
    <location>
        <begin position="49"/>
        <end position="67"/>
    </location>
</feature>
<dbReference type="RefSeq" id="WP_250860852.1">
    <property type="nucleotide sequence ID" value="NZ_JAGSOJ010000004.1"/>
</dbReference>
<feature type="transmembrane region" description="Helical" evidence="5">
    <location>
        <begin position="402"/>
        <end position="422"/>
    </location>
</feature>
<dbReference type="GO" id="GO:0016020">
    <property type="term" value="C:membrane"/>
    <property type="evidence" value="ECO:0007669"/>
    <property type="project" value="UniProtKB-SubCell"/>
</dbReference>
<reference evidence="7" key="2">
    <citation type="submission" date="2021-04" db="EMBL/GenBank/DDBJ databases">
        <authorList>
            <person name="Dong X."/>
        </authorList>
    </citation>
    <scope>NUCLEOTIDE SEQUENCE</scope>
    <source>
        <strain evidence="7">ZWT</strain>
    </source>
</reference>
<feature type="transmembrane region" description="Helical" evidence="5">
    <location>
        <begin position="280"/>
        <end position="299"/>
    </location>
</feature>
<feature type="transmembrane region" description="Helical" evidence="5">
    <location>
        <begin position="196"/>
        <end position="214"/>
    </location>
</feature>
<feature type="transmembrane region" description="Helical" evidence="5">
    <location>
        <begin position="306"/>
        <end position="325"/>
    </location>
</feature>
<dbReference type="EMBL" id="JAGSOJ010000004">
    <property type="protein sequence ID" value="MCM1991711.1"/>
    <property type="molecule type" value="Genomic_DNA"/>
</dbReference>